<evidence type="ECO:0000313" key="3">
    <source>
        <dbReference type="Proteomes" id="UP000591131"/>
    </source>
</evidence>
<protein>
    <submittedName>
        <fullName evidence="2">Uncharacterized protein</fullName>
    </submittedName>
</protein>
<sequence length="404" mass="44619">MAALPSTNTKLADNQRGVLKAFQQAAAVQQEAAHALRDSFKKKIRILAPLVYSTSRDAERRLEAATKVADEAKKKEFQLEEERKSREDEKKEASKKLEAATSQYETQRRALTARLAKVKQENEESTKEVIRKLLEERRQETLKERSKMEKQLAAARNEAIKLREELERSVKEVEEGRKERAVLQQKLSDAELRIGKLQQEIESLREGGAKGSLGSQPDPEVSTRITNAVPLNSSSLLDSIAFGESLLTDGRSSLDTTVAQPPQEAPRKAATAGRIQATTASAGAARRAPGGTASRTTATRASTRAQPWATGTARTTRTTRQQQQPPATTKRSSPEPKKRARPRGTSQRQNLPAKFIPEGQSPPRKRPTRSTRAQAVTAIAEATPIARRTRSQRTLVGLRSTVIK</sequence>
<evidence type="ECO:0000313" key="2">
    <source>
        <dbReference type="EMBL" id="KAF4669135.1"/>
    </source>
</evidence>
<feature type="region of interest" description="Disordered" evidence="1">
    <location>
        <begin position="203"/>
        <end position="234"/>
    </location>
</feature>
<reference evidence="2 3" key="1">
    <citation type="submission" date="2020-04" db="EMBL/GenBank/DDBJ databases">
        <title>Perkinsus chesapeaki whole genome sequence.</title>
        <authorList>
            <person name="Bogema D.R."/>
        </authorList>
    </citation>
    <scope>NUCLEOTIDE SEQUENCE [LARGE SCALE GENOMIC DNA]</scope>
    <source>
        <strain evidence="2">ATCC PRA-425</strain>
    </source>
</reference>
<name>A0A7J6MC64_PERCH</name>
<organism evidence="2 3">
    <name type="scientific">Perkinsus chesapeaki</name>
    <name type="common">Clam parasite</name>
    <name type="synonym">Perkinsus andrewsi</name>
    <dbReference type="NCBI Taxonomy" id="330153"/>
    <lineage>
        <taxon>Eukaryota</taxon>
        <taxon>Sar</taxon>
        <taxon>Alveolata</taxon>
        <taxon>Perkinsozoa</taxon>
        <taxon>Perkinsea</taxon>
        <taxon>Perkinsida</taxon>
        <taxon>Perkinsidae</taxon>
        <taxon>Perkinsus</taxon>
    </lineage>
</organism>
<comment type="caution">
    <text evidence="2">The sequence shown here is derived from an EMBL/GenBank/DDBJ whole genome shotgun (WGS) entry which is preliminary data.</text>
</comment>
<dbReference type="Proteomes" id="UP000591131">
    <property type="component" value="Unassembled WGS sequence"/>
</dbReference>
<feature type="region of interest" description="Disordered" evidence="1">
    <location>
        <begin position="73"/>
        <end position="104"/>
    </location>
</feature>
<gene>
    <name evidence="2" type="ORF">FOL47_002698</name>
</gene>
<feature type="compositionally biased region" description="Basic and acidic residues" evidence="1">
    <location>
        <begin position="73"/>
        <end position="98"/>
    </location>
</feature>
<dbReference type="EMBL" id="JAAPAO010000177">
    <property type="protein sequence ID" value="KAF4669135.1"/>
    <property type="molecule type" value="Genomic_DNA"/>
</dbReference>
<proteinExistence type="predicted"/>
<accession>A0A7J6MC64</accession>
<feature type="region of interest" description="Disordered" evidence="1">
    <location>
        <begin position="250"/>
        <end position="374"/>
    </location>
</feature>
<dbReference type="AlphaFoldDB" id="A0A7J6MC64"/>
<feature type="compositionally biased region" description="Polar residues" evidence="1">
    <location>
        <begin position="250"/>
        <end position="260"/>
    </location>
</feature>
<feature type="compositionally biased region" description="Polar residues" evidence="1">
    <location>
        <begin position="223"/>
        <end position="234"/>
    </location>
</feature>
<dbReference type="OrthoDB" id="10578779at2759"/>
<keyword evidence="3" id="KW-1185">Reference proteome</keyword>
<evidence type="ECO:0000256" key="1">
    <source>
        <dbReference type="SAM" id="MobiDB-lite"/>
    </source>
</evidence>
<feature type="compositionally biased region" description="Low complexity" evidence="1">
    <location>
        <begin position="277"/>
        <end position="329"/>
    </location>
</feature>